<protein>
    <submittedName>
        <fullName evidence="4">Hydroxybenzaldehyde dehydrogenase</fullName>
        <ecNumber evidence="4">1.2.1.28</ecNumber>
    </submittedName>
</protein>
<evidence type="ECO:0000256" key="2">
    <source>
        <dbReference type="ARBA" id="ARBA00023027"/>
    </source>
</evidence>
<dbReference type="GO" id="GO:0018479">
    <property type="term" value="F:benzaldehyde dehydrogenase (NAD+) activity"/>
    <property type="evidence" value="ECO:0007669"/>
    <property type="project" value="UniProtKB-EC"/>
</dbReference>
<gene>
    <name evidence="4" type="ORF">CARN2_1834</name>
</gene>
<dbReference type="InterPro" id="IPR016161">
    <property type="entry name" value="Ald_DH/histidinol_DH"/>
</dbReference>
<comment type="similarity">
    <text evidence="1">Belongs to the aldehyde dehydrogenase family.</text>
</comment>
<comment type="caution">
    <text evidence="4">The sequence shown here is derived from an EMBL/GenBank/DDBJ whole genome shotgun (WGS) entry which is preliminary data.</text>
</comment>
<dbReference type="EMBL" id="CABM01000008">
    <property type="protein sequence ID" value="CBH95570.1"/>
    <property type="molecule type" value="Genomic_DNA"/>
</dbReference>
<dbReference type="Pfam" id="PF00171">
    <property type="entry name" value="Aldedh"/>
    <property type="match status" value="1"/>
</dbReference>
<dbReference type="Gene3D" id="3.40.605.10">
    <property type="entry name" value="Aldehyde Dehydrogenase, Chain A, domain 1"/>
    <property type="match status" value="1"/>
</dbReference>
<proteinExistence type="inferred from homology"/>
<dbReference type="InterPro" id="IPR016162">
    <property type="entry name" value="Ald_DH_N"/>
</dbReference>
<dbReference type="SUPFAM" id="SSF53720">
    <property type="entry name" value="ALDH-like"/>
    <property type="match status" value="1"/>
</dbReference>
<evidence type="ECO:0000313" key="4">
    <source>
        <dbReference type="EMBL" id="CBH95570.1"/>
    </source>
</evidence>
<sequence>MPLPQKRGNLAGFNVHLAAGMLLEAAALTTQVSGEVIPSDVPGNLAMAIRQPAGVVLGMAPWNAPIILGVRAIATPLACGTTAVLKGSELCPEQPMV</sequence>
<reference evidence="4" key="1">
    <citation type="submission" date="2009-10" db="EMBL/GenBank/DDBJ databases">
        <title>Diversity of trophic interactions inside an arsenic-rich microbial ecosystem.</title>
        <authorList>
            <person name="Bertin P.N."/>
            <person name="Heinrich-Salmeron A."/>
            <person name="Pelletier E."/>
            <person name="Goulhen-Chollet F."/>
            <person name="Arsene-Ploetze F."/>
            <person name="Gallien S."/>
            <person name="Calteau A."/>
            <person name="Vallenet D."/>
            <person name="Casiot C."/>
            <person name="Chane-Woon-Ming B."/>
            <person name="Giloteaux L."/>
            <person name="Barakat M."/>
            <person name="Bonnefoy V."/>
            <person name="Bruneel O."/>
            <person name="Chandler M."/>
            <person name="Cleiss J."/>
            <person name="Duran R."/>
            <person name="Elbaz-Poulichet F."/>
            <person name="Fonknechten N."/>
            <person name="Lauga B."/>
            <person name="Mornico D."/>
            <person name="Ortet P."/>
            <person name="Schaeffer C."/>
            <person name="Siguier P."/>
            <person name="Alexander Thil Smith A."/>
            <person name="Van Dorsselaer A."/>
            <person name="Weissenbach J."/>
            <person name="Medigue C."/>
            <person name="Le Paslier D."/>
        </authorList>
    </citation>
    <scope>NUCLEOTIDE SEQUENCE</scope>
</reference>
<organism evidence="4">
    <name type="scientific">mine drainage metagenome</name>
    <dbReference type="NCBI Taxonomy" id="410659"/>
    <lineage>
        <taxon>unclassified sequences</taxon>
        <taxon>metagenomes</taxon>
        <taxon>ecological metagenomes</taxon>
    </lineage>
</organism>
<dbReference type="PANTHER" id="PTHR42986">
    <property type="entry name" value="BENZALDEHYDE DEHYDROGENASE YFMT"/>
    <property type="match status" value="1"/>
</dbReference>
<dbReference type="InterPro" id="IPR015590">
    <property type="entry name" value="Aldehyde_DH_dom"/>
</dbReference>
<accession>E6PKW9</accession>
<keyword evidence="4" id="KW-0560">Oxidoreductase</keyword>
<dbReference type="PANTHER" id="PTHR42986:SF1">
    <property type="entry name" value="BENZALDEHYDE DEHYDROGENASE YFMT"/>
    <property type="match status" value="1"/>
</dbReference>
<dbReference type="EC" id="1.2.1.28" evidence="4"/>
<dbReference type="AlphaFoldDB" id="E6PKW9"/>
<keyword evidence="2" id="KW-0520">NAD</keyword>
<evidence type="ECO:0000259" key="3">
    <source>
        <dbReference type="Pfam" id="PF00171"/>
    </source>
</evidence>
<name>E6PKW9_9ZZZZ</name>
<evidence type="ECO:0000256" key="1">
    <source>
        <dbReference type="ARBA" id="ARBA00009986"/>
    </source>
</evidence>
<feature type="domain" description="Aldehyde dehydrogenase" evidence="3">
    <location>
        <begin position="11"/>
        <end position="92"/>
    </location>
</feature>